<dbReference type="RefSeq" id="WP_195612529.1">
    <property type="nucleotide sequence ID" value="NZ_JANPWE010000019.1"/>
</dbReference>
<name>A0ABT1YAE9_9FIRM</name>
<evidence type="ECO:0000313" key="3">
    <source>
        <dbReference type="Proteomes" id="UP001524944"/>
    </source>
</evidence>
<feature type="transmembrane region" description="Helical" evidence="1">
    <location>
        <begin position="15"/>
        <end position="37"/>
    </location>
</feature>
<protein>
    <submittedName>
        <fullName evidence="2">ABC transporter permease</fullName>
    </submittedName>
</protein>
<gene>
    <name evidence="2" type="ORF">NVS47_16430</name>
</gene>
<feature type="transmembrane region" description="Helical" evidence="1">
    <location>
        <begin position="188"/>
        <end position="208"/>
    </location>
</feature>
<sequence length="265" mass="29379">MGVFRFELKQYKTSIIIWALSLSLAIIFLLPIFSGMLPEDKSSVMHSLQDNPVMEAMGISAENFFSLPGIYAFLSSFLMLAASIHAINLGLSIITKEHMQNTADFLMTKPYSRTQIFLSKMAAALCAIFMIAIAYCIGGFVAMFIVTGGGFDNTIFTLLSLVFPLLQVLFLLIGVLIGVIISRVGSTLPLALGAAFGLYVTGLFSSVIHSDIARRFSPFRYFNSDYIMENTQYDSSYLMLYIVLLVISIAASYMIYMKKDVKMVL</sequence>
<evidence type="ECO:0000256" key="1">
    <source>
        <dbReference type="SAM" id="Phobius"/>
    </source>
</evidence>
<evidence type="ECO:0000313" key="2">
    <source>
        <dbReference type="EMBL" id="MCR6547075.1"/>
    </source>
</evidence>
<keyword evidence="1" id="KW-0472">Membrane</keyword>
<dbReference type="EMBL" id="JANPWE010000019">
    <property type="protein sequence ID" value="MCR6547075.1"/>
    <property type="molecule type" value="Genomic_DNA"/>
</dbReference>
<dbReference type="PANTHER" id="PTHR37305">
    <property type="entry name" value="INTEGRAL MEMBRANE PROTEIN-RELATED"/>
    <property type="match status" value="1"/>
</dbReference>
<keyword evidence="1" id="KW-1133">Transmembrane helix</keyword>
<feature type="transmembrane region" description="Helical" evidence="1">
    <location>
        <begin position="158"/>
        <end position="181"/>
    </location>
</feature>
<accession>A0ABT1YAE9</accession>
<reference evidence="2 3" key="1">
    <citation type="submission" date="2022-08" db="EMBL/GenBank/DDBJ databases">
        <title>Proteogenomics of the novel Dehalobacterium formicoaceticum strain EZ94 highlights a key role of methyltransferases during anaerobic dichloromethane degradation.</title>
        <authorList>
            <person name="Wasmund K."/>
        </authorList>
    </citation>
    <scope>NUCLEOTIDE SEQUENCE [LARGE SCALE GENOMIC DNA]</scope>
    <source>
        <strain evidence="2 3">EZ94</strain>
    </source>
</reference>
<comment type="caution">
    <text evidence="2">The sequence shown here is derived from an EMBL/GenBank/DDBJ whole genome shotgun (WGS) entry which is preliminary data.</text>
</comment>
<dbReference type="PANTHER" id="PTHR37305:SF1">
    <property type="entry name" value="MEMBRANE PROTEIN"/>
    <property type="match status" value="1"/>
</dbReference>
<feature type="transmembrane region" description="Helical" evidence="1">
    <location>
        <begin position="238"/>
        <end position="256"/>
    </location>
</feature>
<dbReference type="Proteomes" id="UP001524944">
    <property type="component" value="Unassembled WGS sequence"/>
</dbReference>
<feature type="transmembrane region" description="Helical" evidence="1">
    <location>
        <begin position="70"/>
        <end position="91"/>
    </location>
</feature>
<keyword evidence="3" id="KW-1185">Reference proteome</keyword>
<feature type="transmembrane region" description="Helical" evidence="1">
    <location>
        <begin position="122"/>
        <end position="146"/>
    </location>
</feature>
<dbReference type="Pfam" id="PF12679">
    <property type="entry name" value="ABC2_membrane_2"/>
    <property type="match status" value="1"/>
</dbReference>
<keyword evidence="1" id="KW-0812">Transmembrane</keyword>
<proteinExistence type="predicted"/>
<organism evidence="2 3">
    <name type="scientific">Dehalobacterium formicoaceticum</name>
    <dbReference type="NCBI Taxonomy" id="51515"/>
    <lineage>
        <taxon>Bacteria</taxon>
        <taxon>Bacillati</taxon>
        <taxon>Bacillota</taxon>
        <taxon>Clostridia</taxon>
        <taxon>Eubacteriales</taxon>
        <taxon>Peptococcaceae</taxon>
        <taxon>Dehalobacterium</taxon>
    </lineage>
</organism>